<dbReference type="InterPro" id="IPR017907">
    <property type="entry name" value="Znf_RING_CS"/>
</dbReference>
<evidence type="ECO:0000256" key="2">
    <source>
        <dbReference type="ARBA" id="ARBA00004308"/>
    </source>
</evidence>
<keyword evidence="9 11" id="KW-0472">Membrane</keyword>
<comment type="caution">
    <text evidence="14">The sequence shown here is derived from an EMBL/GenBank/DDBJ whole genome shotgun (WGS) entry which is preliminary data.</text>
</comment>
<name>A0A5N6N847_9ASTR</name>
<dbReference type="PANTHER" id="PTHR12313">
    <property type="entry name" value="E3 UBIQUITIN-PROTEIN LIGASE RNF5-RELATED"/>
    <property type="match status" value="1"/>
</dbReference>
<evidence type="ECO:0000256" key="7">
    <source>
        <dbReference type="ARBA" id="ARBA00022786"/>
    </source>
</evidence>
<comment type="catalytic activity">
    <reaction evidence="1 11">
        <text>S-ubiquitinyl-[E2 ubiquitin-conjugating enzyme]-L-cysteine + [acceptor protein]-L-lysine = [E2 ubiquitin-conjugating enzyme]-L-cysteine + N(6)-ubiquitinyl-[acceptor protein]-L-lysine.</text>
        <dbReference type="EC" id="2.3.2.27"/>
    </reaction>
</comment>
<proteinExistence type="predicted"/>
<evidence type="ECO:0000256" key="6">
    <source>
        <dbReference type="ARBA" id="ARBA00022771"/>
    </source>
</evidence>
<feature type="transmembrane region" description="Helical" evidence="11">
    <location>
        <begin position="332"/>
        <end position="348"/>
    </location>
</feature>
<dbReference type="SUPFAM" id="SSF57850">
    <property type="entry name" value="RING/U-box"/>
    <property type="match status" value="1"/>
</dbReference>
<reference evidence="14 15" key="1">
    <citation type="submission" date="2019-05" db="EMBL/GenBank/DDBJ databases">
        <title>Mikania micrantha, genome provides insights into the molecular mechanism of rapid growth.</title>
        <authorList>
            <person name="Liu B."/>
        </authorList>
    </citation>
    <scope>NUCLEOTIDE SEQUENCE [LARGE SCALE GENOMIC DNA]</scope>
    <source>
        <strain evidence="14">NLD-2019</strain>
        <tissue evidence="14">Leaf</tissue>
    </source>
</reference>
<dbReference type="GO" id="GO:0016567">
    <property type="term" value="P:protein ubiquitination"/>
    <property type="evidence" value="ECO:0007669"/>
    <property type="project" value="UniProtKB-UniPathway"/>
</dbReference>
<sequence>MDKGKRKLTQEEEAELEERMPKKKKGRPDTSLDTELIRLSVLLQEKGYDLDEVLLCSVPEMAAELEKVQQQEQAAAASKAMVDALYSSHQPLIASQDQGVDGKQWCWVVAVGGWQMVVGGDGKGGGGDSGNEQWWVMASVVVSGRVVVVEMTGGFGETASKTTQSSSFSNNNDNNGDGGSFDCSICLDLAQDPIVTLCGHLFCWPCIYQWLNFHSHSNECPLCKAFIQEENLIPLYGRGKNSSDSRSKPIHGSNIPNRPAGQRPEPGLPPDQSQFLQHGSGFIGGFGPAISTSFGNITLSFGGFIPSIFNVQTNTFNYGGHHALIRDQRHEVSPLLFVGLLFLLALLWE</sequence>
<comment type="pathway">
    <text evidence="3 11">Protein modification; protein ubiquitination.</text>
</comment>
<keyword evidence="11" id="KW-1133">Transmembrane helix</keyword>
<dbReference type="EMBL" id="SZYD01000013">
    <property type="protein sequence ID" value="KAD4385478.1"/>
    <property type="molecule type" value="Genomic_DNA"/>
</dbReference>
<evidence type="ECO:0000256" key="5">
    <source>
        <dbReference type="ARBA" id="ARBA00022723"/>
    </source>
</evidence>
<comment type="function">
    <text evidence="11">E3 ubiquitin-protein ligase.</text>
</comment>
<comment type="domain">
    <text evidence="11">The RING-type zinc finger domain is responsible for E3 ligase activity.</text>
</comment>
<dbReference type="Proteomes" id="UP000326396">
    <property type="component" value="Linkage Group LG3"/>
</dbReference>
<dbReference type="InterPro" id="IPR045103">
    <property type="entry name" value="RNF5/RNF185-like"/>
</dbReference>
<evidence type="ECO:0000256" key="11">
    <source>
        <dbReference type="RuleBase" id="RU369090"/>
    </source>
</evidence>
<keyword evidence="11" id="KW-0256">Endoplasmic reticulum</keyword>
<evidence type="ECO:0000256" key="8">
    <source>
        <dbReference type="ARBA" id="ARBA00022833"/>
    </source>
</evidence>
<dbReference type="InterPro" id="IPR018957">
    <property type="entry name" value="Znf_C3HC4_RING-type"/>
</dbReference>
<keyword evidence="5 11" id="KW-0479">Metal-binding</keyword>
<keyword evidence="6 10" id="KW-0863">Zinc-finger</keyword>
<dbReference type="AlphaFoldDB" id="A0A5N6N847"/>
<evidence type="ECO:0000313" key="15">
    <source>
        <dbReference type="Proteomes" id="UP000326396"/>
    </source>
</evidence>
<comment type="subcellular location">
    <subcellularLocation>
        <location evidence="2">Endomembrane system</location>
    </subcellularLocation>
    <subcellularLocation>
        <location evidence="11">Endoplasmic reticulum membrane</location>
        <topology evidence="11">Single-pass type IV membrane protein</topology>
    </subcellularLocation>
</comment>
<keyword evidence="15" id="KW-1185">Reference proteome</keyword>
<feature type="region of interest" description="Disordered" evidence="12">
    <location>
        <begin position="238"/>
        <end position="271"/>
    </location>
</feature>
<evidence type="ECO:0000256" key="10">
    <source>
        <dbReference type="PROSITE-ProRule" id="PRU00175"/>
    </source>
</evidence>
<dbReference type="SMART" id="SM00184">
    <property type="entry name" value="RING"/>
    <property type="match status" value="1"/>
</dbReference>
<dbReference type="OrthoDB" id="6270329at2759"/>
<dbReference type="GO" id="GO:0006511">
    <property type="term" value="P:ubiquitin-dependent protein catabolic process"/>
    <property type="evidence" value="ECO:0007669"/>
    <property type="project" value="UniProtKB-UniRule"/>
</dbReference>
<organism evidence="14 15">
    <name type="scientific">Mikania micrantha</name>
    <name type="common">bitter vine</name>
    <dbReference type="NCBI Taxonomy" id="192012"/>
    <lineage>
        <taxon>Eukaryota</taxon>
        <taxon>Viridiplantae</taxon>
        <taxon>Streptophyta</taxon>
        <taxon>Embryophyta</taxon>
        <taxon>Tracheophyta</taxon>
        <taxon>Spermatophyta</taxon>
        <taxon>Magnoliopsida</taxon>
        <taxon>eudicotyledons</taxon>
        <taxon>Gunneridae</taxon>
        <taxon>Pentapetalae</taxon>
        <taxon>asterids</taxon>
        <taxon>campanulids</taxon>
        <taxon>Asterales</taxon>
        <taxon>Asteraceae</taxon>
        <taxon>Asteroideae</taxon>
        <taxon>Heliantheae alliance</taxon>
        <taxon>Eupatorieae</taxon>
        <taxon>Mikania</taxon>
    </lineage>
</organism>
<dbReference type="GO" id="GO:0008270">
    <property type="term" value="F:zinc ion binding"/>
    <property type="evidence" value="ECO:0007669"/>
    <property type="project" value="UniProtKB-KW"/>
</dbReference>
<evidence type="ECO:0000256" key="1">
    <source>
        <dbReference type="ARBA" id="ARBA00000900"/>
    </source>
</evidence>
<evidence type="ECO:0000256" key="4">
    <source>
        <dbReference type="ARBA" id="ARBA00022679"/>
    </source>
</evidence>
<feature type="region of interest" description="Disordered" evidence="12">
    <location>
        <begin position="1"/>
        <end position="30"/>
    </location>
</feature>
<protein>
    <recommendedName>
        <fullName evidence="11">E3 ubiquitin-protein ligase RMA</fullName>
        <ecNumber evidence="11">2.3.2.27</ecNumber>
    </recommendedName>
    <alternativeName>
        <fullName evidence="11">Protein RING membrane-anchor</fullName>
    </alternativeName>
    <alternativeName>
        <fullName evidence="11">RING-type E3 ubiquitin transferase RMA</fullName>
    </alternativeName>
</protein>
<dbReference type="CDD" id="cd16745">
    <property type="entry name" value="RING-HC_AtRMA-like"/>
    <property type="match status" value="1"/>
</dbReference>
<gene>
    <name evidence="14" type="ORF">E3N88_25646</name>
</gene>
<dbReference type="PROSITE" id="PS00518">
    <property type="entry name" value="ZF_RING_1"/>
    <property type="match status" value="1"/>
</dbReference>
<dbReference type="UniPathway" id="UPA00143"/>
<dbReference type="GO" id="GO:0005789">
    <property type="term" value="C:endoplasmic reticulum membrane"/>
    <property type="evidence" value="ECO:0007669"/>
    <property type="project" value="UniProtKB-SubCell"/>
</dbReference>
<dbReference type="Pfam" id="PF00097">
    <property type="entry name" value="zf-C3HC4"/>
    <property type="match status" value="1"/>
</dbReference>
<dbReference type="GO" id="GO:0061630">
    <property type="term" value="F:ubiquitin protein ligase activity"/>
    <property type="evidence" value="ECO:0007669"/>
    <property type="project" value="UniProtKB-UniRule"/>
</dbReference>
<keyword evidence="11" id="KW-0812">Transmembrane</keyword>
<evidence type="ECO:0000313" key="14">
    <source>
        <dbReference type="EMBL" id="KAD4385478.1"/>
    </source>
</evidence>
<evidence type="ECO:0000256" key="3">
    <source>
        <dbReference type="ARBA" id="ARBA00004906"/>
    </source>
</evidence>
<dbReference type="EC" id="2.3.2.27" evidence="11"/>
<feature type="domain" description="RING-type" evidence="13">
    <location>
        <begin position="183"/>
        <end position="224"/>
    </location>
</feature>
<dbReference type="PROSITE" id="PS50089">
    <property type="entry name" value="ZF_RING_2"/>
    <property type="match status" value="1"/>
</dbReference>
<evidence type="ECO:0000259" key="13">
    <source>
        <dbReference type="PROSITE" id="PS50089"/>
    </source>
</evidence>
<dbReference type="InterPro" id="IPR013083">
    <property type="entry name" value="Znf_RING/FYVE/PHD"/>
</dbReference>
<keyword evidence="4 11" id="KW-0808">Transferase</keyword>
<keyword evidence="8 11" id="KW-0862">Zinc</keyword>
<dbReference type="InterPro" id="IPR001841">
    <property type="entry name" value="Znf_RING"/>
</dbReference>
<evidence type="ECO:0000256" key="9">
    <source>
        <dbReference type="ARBA" id="ARBA00023136"/>
    </source>
</evidence>
<keyword evidence="7 11" id="KW-0833">Ubl conjugation pathway</keyword>
<accession>A0A5N6N847</accession>
<dbReference type="Gene3D" id="3.30.40.10">
    <property type="entry name" value="Zinc/RING finger domain, C3HC4 (zinc finger)"/>
    <property type="match status" value="1"/>
</dbReference>
<evidence type="ECO:0000256" key="12">
    <source>
        <dbReference type="SAM" id="MobiDB-lite"/>
    </source>
</evidence>